<feature type="region of interest" description="Disordered" evidence="3">
    <location>
        <begin position="1"/>
        <end position="22"/>
    </location>
</feature>
<evidence type="ECO:0000313" key="5">
    <source>
        <dbReference type="EMBL" id="CAI5455389.1"/>
    </source>
</evidence>
<evidence type="ECO:0000259" key="4">
    <source>
        <dbReference type="PROSITE" id="PS50127"/>
    </source>
</evidence>
<organism evidence="5 6">
    <name type="scientific">Caenorhabditis angaria</name>
    <dbReference type="NCBI Taxonomy" id="860376"/>
    <lineage>
        <taxon>Eukaryota</taxon>
        <taxon>Metazoa</taxon>
        <taxon>Ecdysozoa</taxon>
        <taxon>Nematoda</taxon>
        <taxon>Chromadorea</taxon>
        <taxon>Rhabditida</taxon>
        <taxon>Rhabditina</taxon>
        <taxon>Rhabditomorpha</taxon>
        <taxon>Rhabditoidea</taxon>
        <taxon>Rhabditidae</taxon>
        <taxon>Peloderinae</taxon>
        <taxon>Caenorhabditis</taxon>
    </lineage>
</organism>
<sequence length="655" mass="74729">MTESTTTSQRSSSMSSLAHPRERRKSRTRSCWFGCIWLSRVSLMGSSASTSSPEPDETISVLERIVNMLGEKPLKMAHMLKVTKYINESSAAEKANLFRAGILHTLLDLIAETAISDNSGQSSRNSSGENKRRGRRNSSASFTHKGIGYGTGSTRSRWDIERTVEEKMLREENLTWLLNAFNAFIISWPIGDALKKKSDEEIEHMDAQTIKIIGDSQIFSILEYNLRNDSFFDVSEHIEIYQSLLETAACMSVIPGLIPRLVKPHQPDAKSIAKELIPKFKENILNIHEKWGGTLEDSDFRLTDFSRKVEFLSNFVIDSARTYESSLPPEQRIRTASQRNAALIEKTYGVGDSEDIIYRNLMKNHQLQTFKFFGDYGKLAVPYTFKKEARNLNPFSPNLRERTKRIAKELASMNSSLPLNASNSIYVCYDEGRCDLLKVLISGPDDTPYANGLFEFDVFFPSNYPVSPPKCAFLTTGAGNVRFNPNLYNDGKICLSILGTWEGRPEEKWNPYCSLMQVLVSIQGLIFVKDPYFNEPGFEKYQGTEKGEDYSRKYNLQIEHATLNYAIKEQLHSSSSHFKEIIRKHCWLRREAILKQAQTWLASVKRDMHEDRAHKRKESINFEMGNPSSPNQEHAIELLITELTNMKSPFEGKYK</sequence>
<dbReference type="InterPro" id="IPR000608">
    <property type="entry name" value="UBC"/>
</dbReference>
<feature type="compositionally biased region" description="Low complexity" evidence="3">
    <location>
        <begin position="118"/>
        <end position="128"/>
    </location>
</feature>
<feature type="domain" description="UBC core" evidence="4">
    <location>
        <begin position="401"/>
        <end position="567"/>
    </location>
</feature>
<dbReference type="OrthoDB" id="47801at2759"/>
<keyword evidence="6" id="KW-1185">Reference proteome</keyword>
<dbReference type="SMART" id="SM00212">
    <property type="entry name" value="UBCc"/>
    <property type="match status" value="1"/>
</dbReference>
<dbReference type="PANTHER" id="PTHR46116:SF39">
    <property type="entry name" value="BACULOVIRAL IAP REPEAT-CONTAINING PROTEIN 6"/>
    <property type="match status" value="1"/>
</dbReference>
<proteinExistence type="predicted"/>
<dbReference type="GO" id="GO:0043066">
    <property type="term" value="P:negative regulation of apoptotic process"/>
    <property type="evidence" value="ECO:0007669"/>
    <property type="project" value="TreeGrafter"/>
</dbReference>
<evidence type="ECO:0000313" key="6">
    <source>
        <dbReference type="Proteomes" id="UP001152747"/>
    </source>
</evidence>
<feature type="compositionally biased region" description="Low complexity" evidence="3">
    <location>
        <begin position="1"/>
        <end position="16"/>
    </location>
</feature>
<keyword evidence="1" id="KW-0808">Transferase</keyword>
<accession>A0A9P1IZP2</accession>
<reference evidence="5" key="1">
    <citation type="submission" date="2022-11" db="EMBL/GenBank/DDBJ databases">
        <authorList>
            <person name="Kikuchi T."/>
        </authorList>
    </citation>
    <scope>NUCLEOTIDE SEQUENCE</scope>
    <source>
        <strain evidence="5">PS1010</strain>
    </source>
</reference>
<comment type="caution">
    <text evidence="5">The sequence shown here is derived from an EMBL/GenBank/DDBJ whole genome shotgun (WGS) entry which is preliminary data.</text>
</comment>
<dbReference type="SUPFAM" id="SSF54495">
    <property type="entry name" value="UBC-like"/>
    <property type="match status" value="1"/>
</dbReference>
<dbReference type="Proteomes" id="UP001152747">
    <property type="component" value="Unassembled WGS sequence"/>
</dbReference>
<evidence type="ECO:0000256" key="2">
    <source>
        <dbReference type="ARBA" id="ARBA00022786"/>
    </source>
</evidence>
<dbReference type="GO" id="GO:0016740">
    <property type="term" value="F:transferase activity"/>
    <property type="evidence" value="ECO:0007669"/>
    <property type="project" value="UniProtKB-KW"/>
</dbReference>
<dbReference type="AlphaFoldDB" id="A0A9P1IZP2"/>
<feature type="region of interest" description="Disordered" evidence="3">
    <location>
        <begin position="118"/>
        <end position="154"/>
    </location>
</feature>
<dbReference type="PROSITE" id="PS50127">
    <property type="entry name" value="UBC_2"/>
    <property type="match status" value="1"/>
</dbReference>
<name>A0A9P1IZP2_9PELO</name>
<gene>
    <name evidence="5" type="ORF">CAMP_LOCUS18026</name>
</gene>
<dbReference type="GO" id="GO:0005634">
    <property type="term" value="C:nucleus"/>
    <property type="evidence" value="ECO:0007669"/>
    <property type="project" value="TreeGrafter"/>
</dbReference>
<dbReference type="Pfam" id="PF00179">
    <property type="entry name" value="UQ_con"/>
    <property type="match status" value="1"/>
</dbReference>
<dbReference type="InterPro" id="IPR016135">
    <property type="entry name" value="UBQ-conjugating_enzyme/RWD"/>
</dbReference>
<dbReference type="EMBL" id="CANHGI010000006">
    <property type="protein sequence ID" value="CAI5455389.1"/>
    <property type="molecule type" value="Genomic_DNA"/>
</dbReference>
<dbReference type="GO" id="GO:0004869">
    <property type="term" value="F:cysteine-type endopeptidase inhibitor activity"/>
    <property type="evidence" value="ECO:0007669"/>
    <property type="project" value="TreeGrafter"/>
</dbReference>
<keyword evidence="2" id="KW-0833">Ubl conjugation pathway</keyword>
<evidence type="ECO:0000256" key="1">
    <source>
        <dbReference type="ARBA" id="ARBA00022679"/>
    </source>
</evidence>
<protein>
    <recommendedName>
        <fullName evidence="4">UBC core domain-containing protein</fullName>
    </recommendedName>
</protein>
<evidence type="ECO:0000256" key="3">
    <source>
        <dbReference type="SAM" id="MobiDB-lite"/>
    </source>
</evidence>
<dbReference type="CDD" id="cd23810">
    <property type="entry name" value="UBCc_BIRC6"/>
    <property type="match status" value="1"/>
</dbReference>
<dbReference type="PANTHER" id="PTHR46116">
    <property type="entry name" value="(E3-INDEPENDENT) E2 UBIQUITIN-CONJUGATING ENZYME"/>
    <property type="match status" value="1"/>
</dbReference>
<dbReference type="Gene3D" id="3.10.110.10">
    <property type="entry name" value="Ubiquitin Conjugating Enzyme"/>
    <property type="match status" value="1"/>
</dbReference>